<dbReference type="NCBIfam" id="TIGR03923">
    <property type="entry name" value="T7SS_EccE"/>
    <property type="match status" value="1"/>
</dbReference>
<sequence>MSMGAGLRAPRRHGTLFGLGGGQLVAVEIAAALVLATVGAAPWLLAAAPVALVILVAALGRFREHWIYEWLTLGTRYLGRRRVLAPGADARALLALVRPDAIVTSIDADGARTGVIEDAYGLTAVLELGDPAALLGEAAPLAPPPAELLHPPNADQPRVRLQLLLSALPAPGPHTGPGSPSTSYRQLTEGRVPASQRAFLAVQVRRVGGFGEADLRRALSSAVRRVCRRFAHDGLPCRALNPEAALRALGELAHLGGADGLREEWAAVGTGGLRQVSLLLRRWPDVGGDPGRSLLAHVLALPGAATAVSLAVERPDADEVRVELVVRLASPGPQSQAVALAALRRLLRASGTRARRLDGTQLAGLAATLPLGGAVDPATGFLADLLDRSAGAAVADGVGLRTSPQLLAGLELPPCGDGLAMGVNRHGEPTPVRLFRSEPTRVALFGLRYAQLLALRALALGARVVVWTGRPQAWEAFARGVSGSGDALAVLPTNRALELGPASPLLPQLVIVDAGGTDSVGAAVR</sequence>
<keyword evidence="3" id="KW-1185">Reference proteome</keyword>
<evidence type="ECO:0000256" key="1">
    <source>
        <dbReference type="SAM" id="Phobius"/>
    </source>
</evidence>
<proteinExistence type="predicted"/>
<reference evidence="2 3" key="1">
    <citation type="submission" date="2020-03" db="EMBL/GenBank/DDBJ databases">
        <title>WGS of the type strain of Planosporangium spp.</title>
        <authorList>
            <person name="Thawai C."/>
        </authorList>
    </citation>
    <scope>NUCLEOTIDE SEQUENCE [LARGE SCALE GENOMIC DNA]</scope>
    <source>
        <strain evidence="2 3">TBRC 5610</strain>
    </source>
</reference>
<protein>
    <submittedName>
        <fullName evidence="2">Type VII secretion protein EccE</fullName>
    </submittedName>
</protein>
<gene>
    <name evidence="2" type="primary">eccE</name>
    <name evidence="2" type="ORF">HC031_02780</name>
</gene>
<comment type="caution">
    <text evidence="2">The sequence shown here is derived from an EMBL/GenBank/DDBJ whole genome shotgun (WGS) entry which is preliminary data.</text>
</comment>
<feature type="transmembrane region" description="Helical" evidence="1">
    <location>
        <begin position="43"/>
        <end position="62"/>
    </location>
</feature>
<evidence type="ECO:0000313" key="2">
    <source>
        <dbReference type="EMBL" id="NJC68654.1"/>
    </source>
</evidence>
<organism evidence="2 3">
    <name type="scientific">Planosporangium thailandense</name>
    <dbReference type="NCBI Taxonomy" id="765197"/>
    <lineage>
        <taxon>Bacteria</taxon>
        <taxon>Bacillati</taxon>
        <taxon>Actinomycetota</taxon>
        <taxon>Actinomycetes</taxon>
        <taxon>Micromonosporales</taxon>
        <taxon>Micromonosporaceae</taxon>
        <taxon>Planosporangium</taxon>
    </lineage>
</organism>
<name>A0ABX0XRK9_9ACTN</name>
<dbReference type="EMBL" id="JAATVY010000002">
    <property type="protein sequence ID" value="NJC68654.1"/>
    <property type="molecule type" value="Genomic_DNA"/>
</dbReference>
<keyword evidence="1" id="KW-0812">Transmembrane</keyword>
<keyword evidence="1" id="KW-1133">Transmembrane helix</keyword>
<feature type="transmembrane region" description="Helical" evidence="1">
    <location>
        <begin position="16"/>
        <end position="37"/>
    </location>
</feature>
<keyword evidence="1" id="KW-0472">Membrane</keyword>
<dbReference type="InterPro" id="IPR021368">
    <property type="entry name" value="T7SS_EccE"/>
</dbReference>
<accession>A0ABX0XRK9</accession>
<evidence type="ECO:0000313" key="3">
    <source>
        <dbReference type="Proteomes" id="UP000722989"/>
    </source>
</evidence>
<dbReference type="Proteomes" id="UP000722989">
    <property type="component" value="Unassembled WGS sequence"/>
</dbReference>